<evidence type="ECO:0000256" key="1">
    <source>
        <dbReference type="SAM" id="MobiDB-lite"/>
    </source>
</evidence>
<evidence type="ECO:0000313" key="3">
    <source>
        <dbReference type="EMBL" id="KAF9451420.1"/>
    </source>
</evidence>
<evidence type="ECO:0000256" key="2">
    <source>
        <dbReference type="SAM" id="Phobius"/>
    </source>
</evidence>
<keyword evidence="2" id="KW-1133">Transmembrane helix</keyword>
<evidence type="ECO:0000313" key="4">
    <source>
        <dbReference type="Proteomes" id="UP000807342"/>
    </source>
</evidence>
<organism evidence="3 4">
    <name type="scientific">Macrolepiota fuliginosa MF-IS2</name>
    <dbReference type="NCBI Taxonomy" id="1400762"/>
    <lineage>
        <taxon>Eukaryota</taxon>
        <taxon>Fungi</taxon>
        <taxon>Dikarya</taxon>
        <taxon>Basidiomycota</taxon>
        <taxon>Agaricomycotina</taxon>
        <taxon>Agaricomycetes</taxon>
        <taxon>Agaricomycetidae</taxon>
        <taxon>Agaricales</taxon>
        <taxon>Agaricineae</taxon>
        <taxon>Agaricaceae</taxon>
        <taxon>Macrolepiota</taxon>
    </lineage>
</organism>
<feature type="region of interest" description="Disordered" evidence="1">
    <location>
        <begin position="93"/>
        <end position="112"/>
    </location>
</feature>
<feature type="compositionally biased region" description="Low complexity" evidence="1">
    <location>
        <begin position="171"/>
        <end position="199"/>
    </location>
</feature>
<keyword evidence="2" id="KW-0472">Membrane</keyword>
<dbReference type="AlphaFoldDB" id="A0A9P6C716"/>
<feature type="region of interest" description="Disordered" evidence="1">
    <location>
        <begin position="164"/>
        <end position="239"/>
    </location>
</feature>
<gene>
    <name evidence="3" type="ORF">P691DRAFT_807967</name>
</gene>
<name>A0A9P6C716_9AGAR</name>
<dbReference type="Proteomes" id="UP000807342">
    <property type="component" value="Unassembled WGS sequence"/>
</dbReference>
<protein>
    <submittedName>
        <fullName evidence="3">Uncharacterized protein</fullName>
    </submittedName>
</protein>
<keyword evidence="4" id="KW-1185">Reference proteome</keyword>
<feature type="compositionally biased region" description="Polar residues" evidence="1">
    <location>
        <begin position="103"/>
        <end position="112"/>
    </location>
</feature>
<comment type="caution">
    <text evidence="3">The sequence shown here is derived from an EMBL/GenBank/DDBJ whole genome shotgun (WGS) entry which is preliminary data.</text>
</comment>
<sequence length="253" mass="27056">MLPRIPPCGLFPFKASSASRSIERATAVAIASKLGTLPSGMSGVENSVLIILCARAIASLGFGLSIFFIWLRWFLPVVPPIIPPIIPALDHGRRRPPSCLPGTPTSYRAGSQPVVNLDTSVTPLRRTSRGHARRVSFADSLRSEIGKTIDQDVTRADTTLFISPLPGELDSSTSASVSSTPTQSGSPSSTPALTPTSTLEDSTDHELEPPPPPRRSNSTSHLIPKIKSPFHTKNKRSSLPPSLLGEFSGVWFC</sequence>
<feature type="transmembrane region" description="Helical" evidence="2">
    <location>
        <begin position="48"/>
        <end position="71"/>
    </location>
</feature>
<keyword evidence="2" id="KW-0812">Transmembrane</keyword>
<proteinExistence type="predicted"/>
<dbReference type="OrthoDB" id="3062721at2759"/>
<reference evidence="3" key="1">
    <citation type="submission" date="2020-11" db="EMBL/GenBank/DDBJ databases">
        <authorList>
            <consortium name="DOE Joint Genome Institute"/>
            <person name="Ahrendt S."/>
            <person name="Riley R."/>
            <person name="Andreopoulos W."/>
            <person name="Labutti K."/>
            <person name="Pangilinan J."/>
            <person name="Ruiz-Duenas F.J."/>
            <person name="Barrasa J.M."/>
            <person name="Sanchez-Garcia M."/>
            <person name="Camarero S."/>
            <person name="Miyauchi S."/>
            <person name="Serrano A."/>
            <person name="Linde D."/>
            <person name="Babiker R."/>
            <person name="Drula E."/>
            <person name="Ayuso-Fernandez I."/>
            <person name="Pacheco R."/>
            <person name="Padilla G."/>
            <person name="Ferreira P."/>
            <person name="Barriuso J."/>
            <person name="Kellner H."/>
            <person name="Castanera R."/>
            <person name="Alfaro M."/>
            <person name="Ramirez L."/>
            <person name="Pisabarro A.G."/>
            <person name="Kuo A."/>
            <person name="Tritt A."/>
            <person name="Lipzen A."/>
            <person name="He G."/>
            <person name="Yan M."/>
            <person name="Ng V."/>
            <person name="Cullen D."/>
            <person name="Martin F."/>
            <person name="Rosso M.-N."/>
            <person name="Henrissat B."/>
            <person name="Hibbett D."/>
            <person name="Martinez A.T."/>
            <person name="Grigoriev I.V."/>
        </authorList>
    </citation>
    <scope>NUCLEOTIDE SEQUENCE</scope>
    <source>
        <strain evidence="3">MF-IS2</strain>
    </source>
</reference>
<accession>A0A9P6C716</accession>
<dbReference type="EMBL" id="MU151086">
    <property type="protein sequence ID" value="KAF9451420.1"/>
    <property type="molecule type" value="Genomic_DNA"/>
</dbReference>